<dbReference type="EMBL" id="ML978199">
    <property type="protein sequence ID" value="KAF2029587.1"/>
    <property type="molecule type" value="Genomic_DNA"/>
</dbReference>
<evidence type="ECO:0000313" key="2">
    <source>
        <dbReference type="Proteomes" id="UP000799777"/>
    </source>
</evidence>
<protein>
    <submittedName>
        <fullName evidence="1">Uncharacterized protein</fullName>
    </submittedName>
</protein>
<evidence type="ECO:0000313" key="1">
    <source>
        <dbReference type="EMBL" id="KAF2029587.1"/>
    </source>
</evidence>
<dbReference type="AlphaFoldDB" id="A0A9P4H9Y6"/>
<sequence length="261" mass="29716">MVTQTSKELRGIAVAFDLLGLLGGNTQPCCKLCDLCTWLIIPELRDRVYHFAVKPSDVELIKRSLLIRRNASRRAESTATSTDQAANDPVVPSDEWASNKRRALGLTQFCQQLRSEVLPLHRAAHCVRITVQYEDEPGIFQQSCLRGHIQEHRWDLRIIMPEDPLCIDLLRPLALLDASPRSSTYLDFHSSYAVLDFCGMAWDLMDALTCYMWRREINHMLSGNIAPGAEREHAVFRASSASRKGIAMDARLWHEKDEARR</sequence>
<keyword evidence="2" id="KW-1185">Reference proteome</keyword>
<dbReference type="Proteomes" id="UP000799777">
    <property type="component" value="Unassembled WGS sequence"/>
</dbReference>
<gene>
    <name evidence="1" type="ORF">EK21DRAFT_89678</name>
</gene>
<comment type="caution">
    <text evidence="1">The sequence shown here is derived from an EMBL/GenBank/DDBJ whole genome shotgun (WGS) entry which is preliminary data.</text>
</comment>
<name>A0A9P4H9Y6_9PLEO</name>
<organism evidence="1 2">
    <name type="scientific">Setomelanomma holmii</name>
    <dbReference type="NCBI Taxonomy" id="210430"/>
    <lineage>
        <taxon>Eukaryota</taxon>
        <taxon>Fungi</taxon>
        <taxon>Dikarya</taxon>
        <taxon>Ascomycota</taxon>
        <taxon>Pezizomycotina</taxon>
        <taxon>Dothideomycetes</taxon>
        <taxon>Pleosporomycetidae</taxon>
        <taxon>Pleosporales</taxon>
        <taxon>Pleosporineae</taxon>
        <taxon>Phaeosphaeriaceae</taxon>
        <taxon>Setomelanomma</taxon>
    </lineage>
</organism>
<accession>A0A9P4H9Y6</accession>
<proteinExistence type="predicted"/>
<reference evidence="1" key="1">
    <citation type="journal article" date="2020" name="Stud. Mycol.">
        <title>101 Dothideomycetes genomes: a test case for predicting lifestyles and emergence of pathogens.</title>
        <authorList>
            <person name="Haridas S."/>
            <person name="Albert R."/>
            <person name="Binder M."/>
            <person name="Bloem J."/>
            <person name="Labutti K."/>
            <person name="Salamov A."/>
            <person name="Andreopoulos B."/>
            <person name="Baker S."/>
            <person name="Barry K."/>
            <person name="Bills G."/>
            <person name="Bluhm B."/>
            <person name="Cannon C."/>
            <person name="Castanera R."/>
            <person name="Culley D."/>
            <person name="Daum C."/>
            <person name="Ezra D."/>
            <person name="Gonzalez J."/>
            <person name="Henrissat B."/>
            <person name="Kuo A."/>
            <person name="Liang C."/>
            <person name="Lipzen A."/>
            <person name="Lutzoni F."/>
            <person name="Magnuson J."/>
            <person name="Mondo S."/>
            <person name="Nolan M."/>
            <person name="Ohm R."/>
            <person name="Pangilinan J."/>
            <person name="Park H.-J."/>
            <person name="Ramirez L."/>
            <person name="Alfaro M."/>
            <person name="Sun H."/>
            <person name="Tritt A."/>
            <person name="Yoshinaga Y."/>
            <person name="Zwiers L.-H."/>
            <person name="Turgeon B."/>
            <person name="Goodwin S."/>
            <person name="Spatafora J."/>
            <person name="Crous P."/>
            <person name="Grigoriev I."/>
        </authorList>
    </citation>
    <scope>NUCLEOTIDE SEQUENCE</scope>
    <source>
        <strain evidence="1">CBS 110217</strain>
    </source>
</reference>